<evidence type="ECO:0000256" key="1">
    <source>
        <dbReference type="ARBA" id="ARBA00022845"/>
    </source>
</evidence>
<comment type="similarity">
    <text evidence="2">Belongs to the HPF/YfiA ribosome-associated protein family. Long HPF subfamily.</text>
</comment>
<protein>
    <recommendedName>
        <fullName evidence="2">Ribosome hibernation promoting factor</fullName>
        <shortName evidence="2">HPF</shortName>
    </recommendedName>
</protein>
<dbReference type="InterPro" id="IPR050574">
    <property type="entry name" value="HPF/YfiA_ribosome-assoc"/>
</dbReference>
<dbReference type="Proteomes" id="UP000182569">
    <property type="component" value="Chromosome"/>
</dbReference>
<comment type="subunit">
    <text evidence="2">Interacts with 100S ribosomes.</text>
</comment>
<name>A0A1J0GCT5_9CLOT</name>
<dbReference type="InterPro" id="IPR036567">
    <property type="entry name" value="RHF-like"/>
</dbReference>
<evidence type="ECO:0000313" key="4">
    <source>
        <dbReference type="EMBL" id="APC38800.1"/>
    </source>
</evidence>
<accession>A0A1J0GCT5</accession>
<comment type="function">
    <text evidence="2">Required for dimerization of active 70S ribosomes into 100S ribosomes in stationary phase; 100S ribosomes are translationally inactive and sometimes present during exponential growth.</text>
</comment>
<dbReference type="CDD" id="cd00552">
    <property type="entry name" value="RaiA"/>
    <property type="match status" value="1"/>
</dbReference>
<evidence type="ECO:0000259" key="3">
    <source>
        <dbReference type="Pfam" id="PF16321"/>
    </source>
</evidence>
<dbReference type="GO" id="GO:0043024">
    <property type="term" value="F:ribosomal small subunit binding"/>
    <property type="evidence" value="ECO:0007669"/>
    <property type="project" value="TreeGrafter"/>
</dbReference>
<dbReference type="Pfam" id="PF02482">
    <property type="entry name" value="Ribosomal_S30AE"/>
    <property type="match status" value="1"/>
</dbReference>
<dbReference type="PANTHER" id="PTHR33231">
    <property type="entry name" value="30S RIBOSOMAL PROTEIN"/>
    <property type="match status" value="1"/>
</dbReference>
<keyword evidence="2" id="KW-0963">Cytoplasm</keyword>
<dbReference type="HAMAP" id="MF_00839">
    <property type="entry name" value="HPF"/>
    <property type="match status" value="1"/>
</dbReference>
<dbReference type="NCBIfam" id="TIGR00741">
    <property type="entry name" value="yfiA"/>
    <property type="match status" value="1"/>
</dbReference>
<dbReference type="RefSeq" id="WP_071611096.1">
    <property type="nucleotide sequence ID" value="NZ_CP015756.1"/>
</dbReference>
<dbReference type="PANTHER" id="PTHR33231:SF1">
    <property type="entry name" value="30S RIBOSOMAL PROTEIN"/>
    <property type="match status" value="1"/>
</dbReference>
<evidence type="ECO:0000256" key="2">
    <source>
        <dbReference type="HAMAP-Rule" id="MF_00839"/>
    </source>
</evidence>
<dbReference type="SUPFAM" id="SSF69754">
    <property type="entry name" value="Ribosome binding protein Y (YfiA homologue)"/>
    <property type="match status" value="1"/>
</dbReference>
<evidence type="ECO:0000313" key="5">
    <source>
        <dbReference type="Proteomes" id="UP000182569"/>
    </source>
</evidence>
<dbReference type="OrthoDB" id="9794975at2"/>
<organism evidence="4 5">
    <name type="scientific">Clostridium estertheticum subsp. estertheticum</name>
    <dbReference type="NCBI Taxonomy" id="1552"/>
    <lineage>
        <taxon>Bacteria</taxon>
        <taxon>Bacillati</taxon>
        <taxon>Bacillota</taxon>
        <taxon>Clostridia</taxon>
        <taxon>Eubacteriales</taxon>
        <taxon>Clostridiaceae</taxon>
        <taxon>Clostridium</taxon>
    </lineage>
</organism>
<dbReference type="InterPro" id="IPR003489">
    <property type="entry name" value="RHF/RaiA"/>
</dbReference>
<dbReference type="KEGG" id="ceu:A7L45_01310"/>
<dbReference type="GO" id="GO:0045900">
    <property type="term" value="P:negative regulation of translational elongation"/>
    <property type="evidence" value="ECO:0007669"/>
    <property type="project" value="TreeGrafter"/>
</dbReference>
<dbReference type="AlphaFoldDB" id="A0A1J0GCT5"/>
<dbReference type="Gene3D" id="3.30.505.50">
    <property type="entry name" value="Sigma 54 modulation/S30EA ribosomal protein, C-terminal domain"/>
    <property type="match status" value="1"/>
</dbReference>
<gene>
    <name evidence="2" type="primary">hpf</name>
    <name evidence="4" type="ORF">A7L45_01310</name>
</gene>
<dbReference type="InterPro" id="IPR038416">
    <property type="entry name" value="Ribosom_S30AE_C_sf"/>
</dbReference>
<dbReference type="InterPro" id="IPR032528">
    <property type="entry name" value="Ribosom_S30AE_C"/>
</dbReference>
<keyword evidence="5" id="KW-1185">Reference proteome</keyword>
<sequence length="183" mass="21040">MKIKVIGKNMEVTEALRNMIDKKISRLDKYFNPDVEAQTTMSVHKNRHTIEITIPFNGVVLRSEEVNDDMYTSLDLVVDKLERQIRKNKTKLEKRNKGTSLKFQGIPQYDNSEDNGLEPKIVKTKKFAFKPMSAEEAVLQMELVGHSFFVYMSDGSTEVNGNSEVNVVYKRKDGNYGLIEPQF</sequence>
<dbReference type="Gene3D" id="3.30.160.100">
    <property type="entry name" value="Ribosome hibernation promotion factor-like"/>
    <property type="match status" value="1"/>
</dbReference>
<proteinExistence type="inferred from homology"/>
<dbReference type="InterPro" id="IPR034694">
    <property type="entry name" value="HPF_long/plastid"/>
</dbReference>
<dbReference type="STRING" id="1552.A7L45_01310"/>
<dbReference type="EMBL" id="CP015756">
    <property type="protein sequence ID" value="APC38800.1"/>
    <property type="molecule type" value="Genomic_DNA"/>
</dbReference>
<dbReference type="GeneID" id="83590981"/>
<feature type="domain" description="Sigma 54 modulation/S30EA ribosomal protein C-terminal" evidence="3">
    <location>
        <begin position="118"/>
        <end position="178"/>
    </location>
</feature>
<comment type="subcellular location">
    <subcellularLocation>
        <location evidence="2">Cytoplasm</location>
    </subcellularLocation>
</comment>
<reference evidence="5" key="1">
    <citation type="journal article" date="2016" name="Front. Microbiol.">
        <title>Complete Genome Sequence of Clostridium estertheticum DSM 8809, a Microbe Identified in Spoiled Vacuum Packed Beef.</title>
        <authorList>
            <person name="Yu Z."/>
            <person name="Gunn L."/>
            <person name="Brennan E."/>
            <person name="Reid R."/>
            <person name="Wall P.G."/>
            <person name="Gaora O.P."/>
            <person name="Hurley D."/>
            <person name="Bolton D."/>
            <person name="Fanning S."/>
        </authorList>
    </citation>
    <scope>NUCLEOTIDE SEQUENCE [LARGE SCALE GENOMIC DNA]</scope>
    <source>
        <strain evidence="5">DSM 8809</strain>
    </source>
</reference>
<keyword evidence="1 2" id="KW-0810">Translation regulation</keyword>
<dbReference type="Pfam" id="PF16321">
    <property type="entry name" value="Ribosom_S30AE_C"/>
    <property type="match status" value="1"/>
</dbReference>
<dbReference type="GO" id="GO:0022627">
    <property type="term" value="C:cytosolic small ribosomal subunit"/>
    <property type="evidence" value="ECO:0007669"/>
    <property type="project" value="TreeGrafter"/>
</dbReference>